<dbReference type="AlphaFoldDB" id="A0A4R4X9G2"/>
<evidence type="ECO:0000256" key="3">
    <source>
        <dbReference type="ARBA" id="ARBA00022989"/>
    </source>
</evidence>
<sequence>MANTAKAVVFGVVAVLAVVVGWDVVRPTDRPAGEASPVSAPSVTPAATARSGSVSPSAIDLSAQVTKNMLYTVGKVPAVRCRPPGTALTTKAALLGHGRVVVDCMHRAWAPLVARGDFFFEMPKLGAYEPGENSTTCGPAPEDSVAFYCLADGTIHFEWELFVEDPDDPEWSLVDFQYMLAHEYGHHLQSAVGIMAAYDVNHESASEAAVLQDERRLELQAGCFGAAFLGANRQSLRWTDERREIFEYQVRDSGDEDSPGSPPDHGSRKSHAYWTLRAFESGDRASCNTFTASAKRVS</sequence>
<accession>A0A4R4X9G2</accession>
<evidence type="ECO:0008006" key="8">
    <source>
        <dbReference type="Google" id="ProtNLM"/>
    </source>
</evidence>
<evidence type="ECO:0000256" key="1">
    <source>
        <dbReference type="ARBA" id="ARBA00004167"/>
    </source>
</evidence>
<comment type="subcellular location">
    <subcellularLocation>
        <location evidence="1">Membrane</location>
        <topology evidence="1">Single-pass membrane protein</topology>
    </subcellularLocation>
</comment>
<dbReference type="Pfam" id="PF04228">
    <property type="entry name" value="Zn_peptidase"/>
    <property type="match status" value="1"/>
</dbReference>
<dbReference type="GO" id="GO:0016020">
    <property type="term" value="C:membrane"/>
    <property type="evidence" value="ECO:0007669"/>
    <property type="project" value="UniProtKB-SubCell"/>
</dbReference>
<dbReference type="RefSeq" id="WP_132318993.1">
    <property type="nucleotide sequence ID" value="NZ_SMKR01000037.1"/>
</dbReference>
<name>A0A4R4X9G2_9ACTN</name>
<dbReference type="EMBL" id="SMKR01000037">
    <property type="protein sequence ID" value="TDD27158.1"/>
    <property type="molecule type" value="Genomic_DNA"/>
</dbReference>
<evidence type="ECO:0000256" key="4">
    <source>
        <dbReference type="ARBA" id="ARBA00023136"/>
    </source>
</evidence>
<keyword evidence="2" id="KW-0812">Transmembrane</keyword>
<reference evidence="6 7" key="1">
    <citation type="submission" date="2019-02" db="EMBL/GenBank/DDBJ databases">
        <title>Draft genome sequences of novel Actinobacteria.</title>
        <authorList>
            <person name="Sahin N."/>
            <person name="Ay H."/>
            <person name="Saygin H."/>
        </authorList>
    </citation>
    <scope>NUCLEOTIDE SEQUENCE [LARGE SCALE GENOMIC DNA]</scope>
    <source>
        <strain evidence="6 7">16K104</strain>
    </source>
</reference>
<evidence type="ECO:0000313" key="7">
    <source>
        <dbReference type="Proteomes" id="UP000295172"/>
    </source>
</evidence>
<dbReference type="PANTHER" id="PTHR30168">
    <property type="entry name" value="PUTATIVE MEMBRANE PROTEIN YPFJ"/>
    <property type="match status" value="1"/>
</dbReference>
<proteinExistence type="predicted"/>
<evidence type="ECO:0000256" key="2">
    <source>
        <dbReference type="ARBA" id="ARBA00022692"/>
    </source>
</evidence>
<feature type="region of interest" description="Disordered" evidence="5">
    <location>
        <begin position="30"/>
        <end position="53"/>
    </location>
</feature>
<dbReference type="OrthoDB" id="3508456at2"/>
<evidence type="ECO:0000313" key="6">
    <source>
        <dbReference type="EMBL" id="TDD27158.1"/>
    </source>
</evidence>
<dbReference type="PANTHER" id="PTHR30168:SF0">
    <property type="entry name" value="INNER MEMBRANE PROTEIN"/>
    <property type="match status" value="1"/>
</dbReference>
<dbReference type="InterPro" id="IPR007343">
    <property type="entry name" value="Uncharacterised_pept_Zn_put"/>
</dbReference>
<comment type="caution">
    <text evidence="6">The sequence shown here is derived from an EMBL/GenBank/DDBJ whole genome shotgun (WGS) entry which is preliminary data.</text>
</comment>
<keyword evidence="3" id="KW-1133">Transmembrane helix</keyword>
<evidence type="ECO:0000256" key="5">
    <source>
        <dbReference type="SAM" id="MobiDB-lite"/>
    </source>
</evidence>
<dbReference type="Proteomes" id="UP000295172">
    <property type="component" value="Unassembled WGS sequence"/>
</dbReference>
<gene>
    <name evidence="6" type="ORF">E1218_11200</name>
</gene>
<protein>
    <recommendedName>
        <fullName evidence="8">Neutral zinc metallopeptidase</fullName>
    </recommendedName>
</protein>
<keyword evidence="7" id="KW-1185">Reference proteome</keyword>
<organism evidence="6 7">
    <name type="scientific">Kribbella turkmenica</name>
    <dbReference type="NCBI Taxonomy" id="2530375"/>
    <lineage>
        <taxon>Bacteria</taxon>
        <taxon>Bacillati</taxon>
        <taxon>Actinomycetota</taxon>
        <taxon>Actinomycetes</taxon>
        <taxon>Propionibacteriales</taxon>
        <taxon>Kribbellaceae</taxon>
        <taxon>Kribbella</taxon>
    </lineage>
</organism>
<keyword evidence="4" id="KW-0472">Membrane</keyword>